<protein>
    <submittedName>
        <fullName evidence="1">Uncharacterized protein</fullName>
    </submittedName>
</protein>
<organism evidence="1 2">
    <name type="scientific">Winogradskyella psychrotolerans RS-3</name>
    <dbReference type="NCBI Taxonomy" id="641526"/>
    <lineage>
        <taxon>Bacteria</taxon>
        <taxon>Pseudomonadati</taxon>
        <taxon>Bacteroidota</taxon>
        <taxon>Flavobacteriia</taxon>
        <taxon>Flavobacteriales</taxon>
        <taxon>Flavobacteriaceae</taxon>
        <taxon>Winogradskyella</taxon>
    </lineage>
</organism>
<name>S7VVB9_9FLAO</name>
<dbReference type="EMBL" id="ATMR01000094">
    <property type="protein sequence ID" value="EPR73317.1"/>
    <property type="molecule type" value="Genomic_DNA"/>
</dbReference>
<sequence>MFIQRTTYSLFLVLFLVFSSSIIFGQDSSTINFSYKMPNTKTKNGVNKEHYKLLEQKIEGIYNQRENNFLSTQTPFEIVPRIEIVDEKNAGDIQTVKVVKVAVYLTITEAELQTLFNQFKTTVIVTDKVLEKAITKAIKQIKTSDPKFKIFFTKAEANVLAYYEKNCAKILKSASTHIERKDYNKAYGLLKYIPENMSCFTDVEHLITKIYTDNKDDNCKKILEQARNQKAYKDYSSTLYSLVFIDSESSCYPEALKMAQEVKTLMDKEDAEAFMPPHEERKANFAKLSHLEKIRMLAAQARILNLNFIQE</sequence>
<evidence type="ECO:0000313" key="1">
    <source>
        <dbReference type="EMBL" id="EPR73317.1"/>
    </source>
</evidence>
<evidence type="ECO:0000313" key="2">
    <source>
        <dbReference type="Proteomes" id="UP000014962"/>
    </source>
</evidence>
<gene>
    <name evidence="1" type="ORF">ADIWIN_1748</name>
</gene>
<dbReference type="Proteomes" id="UP000014962">
    <property type="component" value="Unassembled WGS sequence"/>
</dbReference>
<proteinExistence type="predicted"/>
<dbReference type="eggNOG" id="ENOG502ZA7B">
    <property type="taxonomic scope" value="Bacteria"/>
</dbReference>
<accession>S7VVB9</accession>
<comment type="caution">
    <text evidence="1">The sequence shown here is derived from an EMBL/GenBank/DDBJ whole genome shotgun (WGS) entry which is preliminary data.</text>
</comment>
<dbReference type="AlphaFoldDB" id="S7VVB9"/>
<reference evidence="1 2" key="1">
    <citation type="journal article" date="2013" name="Genome Announc.">
        <title>Draft Genome Sequence of Winogradskyella psychrotolerans RS-3T, Isolated from the Marine Transect of Kongsfjorden, Ny-Alesund, Svalbard, Arctic Ocean.</title>
        <authorList>
            <person name="Kumar Pinnaka A."/>
            <person name="Ara S."/>
            <person name="Singh A."/>
            <person name="Shivaji S."/>
        </authorList>
    </citation>
    <scope>NUCLEOTIDE SEQUENCE [LARGE SCALE GENOMIC DNA]</scope>
    <source>
        <strain evidence="1 2">RS-3</strain>
    </source>
</reference>
<dbReference type="STRING" id="641526.ADIWIN_1748"/>
<keyword evidence="2" id="KW-1185">Reference proteome</keyword>